<reference evidence="1 2" key="1">
    <citation type="submission" date="2018-09" db="EMBL/GenBank/DDBJ databases">
        <title>The draft genome of Acinetobacter sp. strains.</title>
        <authorList>
            <person name="Qin J."/>
            <person name="Feng Y."/>
            <person name="Zong Z."/>
        </authorList>
    </citation>
    <scope>NUCLEOTIDE SEQUENCE [LARGE SCALE GENOMIC DNA]</scope>
    <source>
        <strain evidence="1 2">WCHAc060001</strain>
    </source>
</reference>
<sequence>MKTEIEIIGTALFGKSWMTQIAENLKDQNGQSITRQSVQNWHRHNRVPMWAKEQLKVLAAVRLAEIQALSKTFDDYDFVVDEAIENFLWWNQSKITIESSIYCKLEFTHDEFNNQRHHATITLEKPTDLSDWHVLDFDEKYFMRDMVNIRNELKKKLQRSFAVSK</sequence>
<evidence type="ECO:0000313" key="1">
    <source>
        <dbReference type="EMBL" id="RLL43015.1"/>
    </source>
</evidence>
<comment type="caution">
    <text evidence="1">The sequence shown here is derived from an EMBL/GenBank/DDBJ whole genome shotgun (WGS) entry which is preliminary data.</text>
</comment>
<name>A0ABX9U4L7_9GAMM</name>
<dbReference type="RefSeq" id="WP_121532674.1">
    <property type="nucleotide sequence ID" value="NZ_RCHE01000027.1"/>
</dbReference>
<gene>
    <name evidence="1" type="ORF">D9K79_11650</name>
</gene>
<proteinExistence type="predicted"/>
<protein>
    <submittedName>
        <fullName evidence="1">Uncharacterized protein</fullName>
    </submittedName>
</protein>
<dbReference type="EMBL" id="RCHE01000027">
    <property type="protein sequence ID" value="RLL43015.1"/>
    <property type="molecule type" value="Genomic_DNA"/>
</dbReference>
<accession>A0ABX9U4L7</accession>
<organism evidence="1 2">
    <name type="scientific">Acinetobacter cumulans</name>
    <dbReference type="NCBI Taxonomy" id="2136182"/>
    <lineage>
        <taxon>Bacteria</taxon>
        <taxon>Pseudomonadati</taxon>
        <taxon>Pseudomonadota</taxon>
        <taxon>Gammaproteobacteria</taxon>
        <taxon>Moraxellales</taxon>
        <taxon>Moraxellaceae</taxon>
        <taxon>Acinetobacter</taxon>
    </lineage>
</organism>
<evidence type="ECO:0000313" key="2">
    <source>
        <dbReference type="Proteomes" id="UP000273105"/>
    </source>
</evidence>
<dbReference type="Proteomes" id="UP000273105">
    <property type="component" value="Unassembled WGS sequence"/>
</dbReference>
<keyword evidence="2" id="KW-1185">Reference proteome</keyword>